<comment type="caution">
    <text evidence="1">The sequence shown here is derived from an EMBL/GenBank/DDBJ whole genome shotgun (WGS) entry which is preliminary data.</text>
</comment>
<evidence type="ECO:0000313" key="1">
    <source>
        <dbReference type="EMBL" id="TWJ12385.1"/>
    </source>
</evidence>
<sequence>MPRRIAALAALTTALTGCTGTAVFFDPTAEIKAAAAEALADLAALPALRVQGTVPSIGGDGLQEAVIDATVVNGGSAWTELTTGRGEAHLLSVPDSLHVAADAGFWEDEYFQPGMTGELDGRWVRLDPVEWIDPGPLFDPSHLAATIGEAFEIDDTLEMVTPATVDEDGVPAFPIPYGDGHLYVSAEAPHRFLGVDTLVSLSAPDNTIRRTVDVVVKPAARDHVAGIAEAANAAVPEMAEPFSLAGEAVVEWAGSELDCVPGIVCEMSGSVEVEVTDDSFTERLLLVQTATVKADGLGEETCVGTATAELVDTVELSCETRFSGAEGRFEGEHVVEWVGVYTFDTEAAAEVLSTQFAAATA</sequence>
<protein>
    <submittedName>
        <fullName evidence="1">Uncharacterized protein</fullName>
    </submittedName>
</protein>
<evidence type="ECO:0000313" key="2">
    <source>
        <dbReference type="Proteomes" id="UP000321617"/>
    </source>
</evidence>
<keyword evidence="2" id="KW-1185">Reference proteome</keyword>
<dbReference type="OrthoDB" id="5173041at2"/>
<dbReference type="Proteomes" id="UP000321617">
    <property type="component" value="Unassembled WGS sequence"/>
</dbReference>
<dbReference type="RefSeq" id="WP_147139470.1">
    <property type="nucleotide sequence ID" value="NZ_BAABIJ010000002.1"/>
</dbReference>
<organism evidence="1 2">
    <name type="scientific">Stackebrandtia albiflava</name>
    <dbReference type="NCBI Taxonomy" id="406432"/>
    <lineage>
        <taxon>Bacteria</taxon>
        <taxon>Bacillati</taxon>
        <taxon>Actinomycetota</taxon>
        <taxon>Actinomycetes</taxon>
        <taxon>Glycomycetales</taxon>
        <taxon>Glycomycetaceae</taxon>
        <taxon>Stackebrandtia</taxon>
    </lineage>
</organism>
<dbReference type="AlphaFoldDB" id="A0A562V3F3"/>
<name>A0A562V3F3_9ACTN</name>
<accession>A0A562V3F3</accession>
<dbReference type="EMBL" id="VLLL01000006">
    <property type="protein sequence ID" value="TWJ12385.1"/>
    <property type="molecule type" value="Genomic_DNA"/>
</dbReference>
<gene>
    <name evidence="1" type="ORF">LX16_3142</name>
</gene>
<proteinExistence type="predicted"/>
<dbReference type="PROSITE" id="PS51257">
    <property type="entry name" value="PROKAR_LIPOPROTEIN"/>
    <property type="match status" value="1"/>
</dbReference>
<reference evidence="1 2" key="1">
    <citation type="journal article" date="2013" name="Stand. Genomic Sci.">
        <title>Genomic Encyclopedia of Type Strains, Phase I: The one thousand microbial genomes (KMG-I) project.</title>
        <authorList>
            <person name="Kyrpides N.C."/>
            <person name="Woyke T."/>
            <person name="Eisen J.A."/>
            <person name="Garrity G."/>
            <person name="Lilburn T.G."/>
            <person name="Beck B.J."/>
            <person name="Whitman W.B."/>
            <person name="Hugenholtz P."/>
            <person name="Klenk H.P."/>
        </authorList>
    </citation>
    <scope>NUCLEOTIDE SEQUENCE [LARGE SCALE GENOMIC DNA]</scope>
    <source>
        <strain evidence="1 2">DSM 45044</strain>
    </source>
</reference>